<dbReference type="EMBL" id="KV419411">
    <property type="protein sequence ID" value="KZS92256.1"/>
    <property type="molecule type" value="Genomic_DNA"/>
</dbReference>
<organism evidence="2 3">
    <name type="scientific">Sistotremastrum niveocremeum HHB9708</name>
    <dbReference type="NCBI Taxonomy" id="1314777"/>
    <lineage>
        <taxon>Eukaryota</taxon>
        <taxon>Fungi</taxon>
        <taxon>Dikarya</taxon>
        <taxon>Basidiomycota</taxon>
        <taxon>Agaricomycotina</taxon>
        <taxon>Agaricomycetes</taxon>
        <taxon>Sistotremastrales</taxon>
        <taxon>Sistotremastraceae</taxon>
        <taxon>Sertulicium</taxon>
        <taxon>Sertulicium niveocremeum</taxon>
    </lineage>
</organism>
<dbReference type="Proteomes" id="UP000076722">
    <property type="component" value="Unassembled WGS sequence"/>
</dbReference>
<accession>A0A164TCL2</accession>
<evidence type="ECO:0000313" key="2">
    <source>
        <dbReference type="EMBL" id="KZS92256.1"/>
    </source>
</evidence>
<evidence type="ECO:0000256" key="1">
    <source>
        <dbReference type="SAM" id="MobiDB-lite"/>
    </source>
</evidence>
<dbReference type="AlphaFoldDB" id="A0A164TCL2"/>
<dbReference type="STRING" id="1314777.A0A164TCL2"/>
<gene>
    <name evidence="2" type="ORF">SISNIDRAFT_512067</name>
</gene>
<feature type="compositionally biased region" description="Low complexity" evidence="1">
    <location>
        <begin position="214"/>
        <end position="248"/>
    </location>
</feature>
<feature type="region of interest" description="Disordered" evidence="1">
    <location>
        <begin position="1"/>
        <end position="38"/>
    </location>
</feature>
<protein>
    <submittedName>
        <fullName evidence="2">Uncharacterized protein</fullName>
    </submittedName>
</protein>
<feature type="region of interest" description="Disordered" evidence="1">
    <location>
        <begin position="213"/>
        <end position="261"/>
    </location>
</feature>
<dbReference type="OrthoDB" id="2536866at2759"/>
<feature type="compositionally biased region" description="Pro residues" evidence="1">
    <location>
        <begin position="10"/>
        <end position="32"/>
    </location>
</feature>
<name>A0A164TCL2_9AGAM</name>
<keyword evidence="3" id="KW-1185">Reference proteome</keyword>
<sequence length="321" mass="35081">MVIVLDEKLPPPPPYQPADPSPRTSPQPPPFNRGPQPRATFADLPPHILLHIVHSCFPSSLGGPSSGLFRPTGGVVSDSDGGAVEQARKVLYWMAVCLRLVNRQMYTACMNVLRSTYLPSYTSMVRPPYTSDPFPMSASSDPGPNGSPLNSIQRETAVLDLYLSAKAREDLWLDDTELHLEREETFKDLFDLNQPRARIEDLVRYYGARSGVISSFTPNPSSPTSPTDPSSASASHSSHPPSPSGSSAPPQPSNPGIPFSSLSISFSPRRVALLYASSSQPGRKRTIAEADRARDEKLEHVAKRLVKILERERERKGMLGG</sequence>
<evidence type="ECO:0000313" key="3">
    <source>
        <dbReference type="Proteomes" id="UP000076722"/>
    </source>
</evidence>
<reference evidence="2 3" key="1">
    <citation type="journal article" date="2016" name="Mol. Biol. Evol.">
        <title>Comparative Genomics of Early-Diverging Mushroom-Forming Fungi Provides Insights into the Origins of Lignocellulose Decay Capabilities.</title>
        <authorList>
            <person name="Nagy L.G."/>
            <person name="Riley R."/>
            <person name="Tritt A."/>
            <person name="Adam C."/>
            <person name="Daum C."/>
            <person name="Floudas D."/>
            <person name="Sun H."/>
            <person name="Yadav J.S."/>
            <person name="Pangilinan J."/>
            <person name="Larsson K.H."/>
            <person name="Matsuura K."/>
            <person name="Barry K."/>
            <person name="Labutti K."/>
            <person name="Kuo R."/>
            <person name="Ohm R.A."/>
            <person name="Bhattacharya S.S."/>
            <person name="Shirouzu T."/>
            <person name="Yoshinaga Y."/>
            <person name="Martin F.M."/>
            <person name="Grigoriev I.V."/>
            <person name="Hibbett D.S."/>
        </authorList>
    </citation>
    <scope>NUCLEOTIDE SEQUENCE [LARGE SCALE GENOMIC DNA]</scope>
    <source>
        <strain evidence="2 3">HHB9708</strain>
    </source>
</reference>
<proteinExistence type="predicted"/>